<reference evidence="2 3" key="1">
    <citation type="submission" date="2019-02" db="EMBL/GenBank/DDBJ databases">
        <title>Deep-cultivation of Planctomycetes and their phenomic and genomic characterization uncovers novel biology.</title>
        <authorList>
            <person name="Wiegand S."/>
            <person name="Jogler M."/>
            <person name="Boedeker C."/>
            <person name="Pinto D."/>
            <person name="Vollmers J."/>
            <person name="Rivas-Marin E."/>
            <person name="Kohn T."/>
            <person name="Peeters S.H."/>
            <person name="Heuer A."/>
            <person name="Rast P."/>
            <person name="Oberbeckmann S."/>
            <person name="Bunk B."/>
            <person name="Jeske O."/>
            <person name="Meyerdierks A."/>
            <person name="Storesund J.E."/>
            <person name="Kallscheuer N."/>
            <person name="Luecker S."/>
            <person name="Lage O.M."/>
            <person name="Pohl T."/>
            <person name="Merkel B.J."/>
            <person name="Hornburger P."/>
            <person name="Mueller R.-W."/>
            <person name="Bruemmer F."/>
            <person name="Labrenz M."/>
            <person name="Spormann A.M."/>
            <person name="Op den Camp H."/>
            <person name="Overmann J."/>
            <person name="Amann R."/>
            <person name="Jetten M.S.M."/>
            <person name="Mascher T."/>
            <person name="Medema M.H."/>
            <person name="Devos D.P."/>
            <person name="Kaster A.-K."/>
            <person name="Ovreas L."/>
            <person name="Rohde M."/>
            <person name="Galperin M.Y."/>
            <person name="Jogler C."/>
        </authorList>
    </citation>
    <scope>NUCLEOTIDE SEQUENCE [LARGE SCALE GENOMIC DNA]</scope>
    <source>
        <strain evidence="2 3">Pan44</strain>
    </source>
</reference>
<dbReference type="EMBL" id="CP036271">
    <property type="protein sequence ID" value="QDT52036.1"/>
    <property type="molecule type" value="Genomic_DNA"/>
</dbReference>
<feature type="domain" description="HTH cro/C1-type" evidence="1">
    <location>
        <begin position="17"/>
        <end position="72"/>
    </location>
</feature>
<dbReference type="SMART" id="SM00530">
    <property type="entry name" value="HTH_XRE"/>
    <property type="match status" value="1"/>
</dbReference>
<keyword evidence="3" id="KW-1185">Reference proteome</keyword>
<evidence type="ECO:0000313" key="2">
    <source>
        <dbReference type="EMBL" id="QDT52036.1"/>
    </source>
</evidence>
<dbReference type="PROSITE" id="PS50943">
    <property type="entry name" value="HTH_CROC1"/>
    <property type="match status" value="1"/>
</dbReference>
<dbReference type="KEGG" id="ccos:Pan44_00430"/>
<dbReference type="GO" id="GO:0003677">
    <property type="term" value="F:DNA binding"/>
    <property type="evidence" value="ECO:0007669"/>
    <property type="project" value="InterPro"/>
</dbReference>
<dbReference type="Pfam" id="PF13560">
    <property type="entry name" value="HTH_31"/>
    <property type="match status" value="1"/>
</dbReference>
<dbReference type="AlphaFoldDB" id="A0A517S7D2"/>
<protein>
    <submittedName>
        <fullName evidence="2">Helix-turn-helix protein</fullName>
    </submittedName>
</protein>
<organism evidence="2 3">
    <name type="scientific">Caulifigura coniformis</name>
    <dbReference type="NCBI Taxonomy" id="2527983"/>
    <lineage>
        <taxon>Bacteria</taxon>
        <taxon>Pseudomonadati</taxon>
        <taxon>Planctomycetota</taxon>
        <taxon>Planctomycetia</taxon>
        <taxon>Planctomycetales</taxon>
        <taxon>Planctomycetaceae</taxon>
        <taxon>Caulifigura</taxon>
    </lineage>
</organism>
<dbReference type="CDD" id="cd00093">
    <property type="entry name" value="HTH_XRE"/>
    <property type="match status" value="1"/>
</dbReference>
<evidence type="ECO:0000259" key="1">
    <source>
        <dbReference type="PROSITE" id="PS50943"/>
    </source>
</evidence>
<sequence length="208" mass="23274">MTDEHLSLSVTELAARVRRERMHRGWDVVELERRSGIGRTTLYHLEKGHTQRVRSSTLAAIARAFEMEAGQLMGAGDDPRAVERRLSAEFDRATNPAVAEVARERPEVFEGWTQDDWEEINSQFGVGGQLTPLGALKAAEAINEKRETVRQLQVVLETHLREVAREVIETFYRMVQATSANAPSAAAMKEMADRLGQQLPAVGDRPAR</sequence>
<dbReference type="SUPFAM" id="SSF47413">
    <property type="entry name" value="lambda repressor-like DNA-binding domains"/>
    <property type="match status" value="1"/>
</dbReference>
<dbReference type="InterPro" id="IPR001387">
    <property type="entry name" value="Cro/C1-type_HTH"/>
</dbReference>
<evidence type="ECO:0000313" key="3">
    <source>
        <dbReference type="Proteomes" id="UP000315700"/>
    </source>
</evidence>
<dbReference type="OrthoDB" id="283395at2"/>
<accession>A0A517S7D2</accession>
<name>A0A517S7D2_9PLAN</name>
<dbReference type="RefSeq" id="WP_145025987.1">
    <property type="nucleotide sequence ID" value="NZ_CP036271.1"/>
</dbReference>
<dbReference type="InParanoid" id="A0A517S7D2"/>
<dbReference type="Gene3D" id="1.10.260.40">
    <property type="entry name" value="lambda repressor-like DNA-binding domains"/>
    <property type="match status" value="1"/>
</dbReference>
<dbReference type="Proteomes" id="UP000315700">
    <property type="component" value="Chromosome"/>
</dbReference>
<gene>
    <name evidence="2" type="ORF">Pan44_00430</name>
</gene>
<dbReference type="InterPro" id="IPR010982">
    <property type="entry name" value="Lambda_DNA-bd_dom_sf"/>
</dbReference>
<proteinExistence type="predicted"/>